<dbReference type="RefSeq" id="XP_009161682.1">
    <property type="nucleotide sequence ID" value="XM_009163434.1"/>
</dbReference>
<dbReference type="eggNOG" id="ENOG502RPK0">
    <property type="taxonomic scope" value="Eukaryota"/>
</dbReference>
<reference evidence="2" key="1">
    <citation type="submission" date="2011-07" db="EMBL/GenBank/DDBJ databases">
        <title>The Genome Sequence of Exophiala (Wangiella) dermatitidis NIH/UT8656.</title>
        <authorList>
            <consortium name="The Broad Institute Genome Sequencing Platform"/>
            <person name="Cuomo C."/>
            <person name="Wang Z."/>
            <person name="Hunicke-Smith S."/>
            <person name="Szanislo P.J."/>
            <person name="Earl A."/>
            <person name="Young S.K."/>
            <person name="Zeng Q."/>
            <person name="Gargeya S."/>
            <person name="Fitzgerald M."/>
            <person name="Haas B."/>
            <person name="Abouelleil A."/>
            <person name="Alvarado L."/>
            <person name="Arachchi H.M."/>
            <person name="Berlin A."/>
            <person name="Brown A."/>
            <person name="Chapman S.B."/>
            <person name="Chen Z."/>
            <person name="Dunbar C."/>
            <person name="Freedman E."/>
            <person name="Gearin G."/>
            <person name="Gellesch M."/>
            <person name="Goldberg J."/>
            <person name="Griggs A."/>
            <person name="Gujja S."/>
            <person name="Heiman D."/>
            <person name="Howarth C."/>
            <person name="Larson L."/>
            <person name="Lui A."/>
            <person name="MacDonald P.J.P."/>
            <person name="Montmayeur A."/>
            <person name="Murphy C."/>
            <person name="Neiman D."/>
            <person name="Pearson M."/>
            <person name="Priest M."/>
            <person name="Roberts A."/>
            <person name="Saif S."/>
            <person name="Shea T."/>
            <person name="Shenoy N."/>
            <person name="Sisk P."/>
            <person name="Stolte C."/>
            <person name="Sykes S."/>
            <person name="Wortman J."/>
            <person name="Nusbaum C."/>
            <person name="Birren B."/>
        </authorList>
    </citation>
    <scope>NUCLEOTIDE SEQUENCE</scope>
    <source>
        <strain evidence="2">NIH/UT8656</strain>
    </source>
</reference>
<dbReference type="VEuPathDB" id="FungiDB:HMPREF1120_09157"/>
<evidence type="ECO:0000313" key="2">
    <source>
        <dbReference type="EMBL" id="EHY61221.1"/>
    </source>
</evidence>
<dbReference type="Proteomes" id="UP000007304">
    <property type="component" value="Unassembled WGS sequence"/>
</dbReference>
<feature type="compositionally biased region" description="Polar residues" evidence="1">
    <location>
        <begin position="14"/>
        <end position="28"/>
    </location>
</feature>
<name>H6CBS4_EXODN</name>
<dbReference type="AlphaFoldDB" id="H6CBS4"/>
<feature type="region of interest" description="Disordered" evidence="1">
    <location>
        <begin position="1"/>
        <end position="37"/>
    </location>
</feature>
<dbReference type="InParanoid" id="H6CBS4"/>
<evidence type="ECO:0000313" key="3">
    <source>
        <dbReference type="Proteomes" id="UP000007304"/>
    </source>
</evidence>
<dbReference type="HOGENOM" id="CLU_1107142_0_0_1"/>
<keyword evidence="3" id="KW-1185">Reference proteome</keyword>
<evidence type="ECO:0000256" key="1">
    <source>
        <dbReference type="SAM" id="MobiDB-lite"/>
    </source>
</evidence>
<dbReference type="OMA" id="MEYNSIN"/>
<gene>
    <name evidence="2" type="ORF">HMPREF1120_09157</name>
</gene>
<organism evidence="2 3">
    <name type="scientific">Exophiala dermatitidis (strain ATCC 34100 / CBS 525.76 / NIH/UT8656)</name>
    <name type="common">Black yeast</name>
    <name type="synonym">Wangiella dermatitidis</name>
    <dbReference type="NCBI Taxonomy" id="858893"/>
    <lineage>
        <taxon>Eukaryota</taxon>
        <taxon>Fungi</taxon>
        <taxon>Dikarya</taxon>
        <taxon>Ascomycota</taxon>
        <taxon>Pezizomycotina</taxon>
        <taxon>Eurotiomycetes</taxon>
        <taxon>Chaetothyriomycetidae</taxon>
        <taxon>Chaetothyriales</taxon>
        <taxon>Herpotrichiellaceae</taxon>
        <taxon>Exophiala</taxon>
    </lineage>
</organism>
<dbReference type="EMBL" id="JH226137">
    <property type="protein sequence ID" value="EHY61221.1"/>
    <property type="molecule type" value="Genomic_DNA"/>
</dbReference>
<accession>H6CBS4</accession>
<dbReference type="GeneID" id="20313796"/>
<sequence>MATRPAHIAGTISHAGNPSTASDLSSSSQEDKPEETSKQALEALIEEILIFEDNGLMPVTGSMRYLLQLVVNSQIMQVRLGTRQAISVKNDGGVCVTRQGSFTGSDRYDIVPVLSLEAKRRSAGEIHRPSGETEEWTTRPLGQEVAELLGQATAQSLELDGWKDQHALVASTHGTVVRLTAADIKESYLSHLNSPTMPISECLFVVRSQGYDLRTREERDGALLLFIGVIEYLKSERAIIGQLQAIRGEAK</sequence>
<protein>
    <submittedName>
        <fullName evidence="2">Uncharacterized protein</fullName>
    </submittedName>
</protein>
<proteinExistence type="predicted"/>